<dbReference type="AlphaFoldDB" id="A0A553P3D8"/>
<dbReference type="GO" id="GO:0003677">
    <property type="term" value="F:DNA binding"/>
    <property type="evidence" value="ECO:0007669"/>
    <property type="project" value="InterPro"/>
</dbReference>
<reference evidence="4 5" key="1">
    <citation type="journal article" date="2018" name="Nat. Ecol. Evol.">
        <title>Genomic signatures of mitonuclear coevolution across populations of Tigriopus californicus.</title>
        <authorList>
            <person name="Barreto F.S."/>
            <person name="Watson E.T."/>
            <person name="Lima T.G."/>
            <person name="Willett C.S."/>
            <person name="Edmands S."/>
            <person name="Li W."/>
            <person name="Burton R.S."/>
        </authorList>
    </citation>
    <scope>NUCLEOTIDE SEQUENCE [LARGE SCALE GENOMIC DNA]</scope>
    <source>
        <strain evidence="4 5">San Diego</strain>
    </source>
</reference>
<gene>
    <name evidence="4" type="ORF">TCAL_00255</name>
</gene>
<dbReference type="InterPro" id="IPR013762">
    <property type="entry name" value="Integrase-like_cat_sf"/>
</dbReference>
<dbReference type="OMA" id="RNEMINQ"/>
<dbReference type="Proteomes" id="UP000318571">
    <property type="component" value="Chromosome 7"/>
</dbReference>
<dbReference type="Gene3D" id="1.10.443.10">
    <property type="entry name" value="Intergrase catalytic core"/>
    <property type="match status" value="1"/>
</dbReference>
<dbReference type="InterPro" id="IPR002104">
    <property type="entry name" value="Integrase_catalytic"/>
</dbReference>
<organism evidence="4 5">
    <name type="scientific">Tigriopus californicus</name>
    <name type="common">Marine copepod</name>
    <dbReference type="NCBI Taxonomy" id="6832"/>
    <lineage>
        <taxon>Eukaryota</taxon>
        <taxon>Metazoa</taxon>
        <taxon>Ecdysozoa</taxon>
        <taxon>Arthropoda</taxon>
        <taxon>Crustacea</taxon>
        <taxon>Multicrustacea</taxon>
        <taxon>Hexanauplia</taxon>
        <taxon>Copepoda</taxon>
        <taxon>Harpacticoida</taxon>
        <taxon>Harpacticidae</taxon>
        <taxon>Tigriopus</taxon>
    </lineage>
</organism>
<evidence type="ECO:0000259" key="3">
    <source>
        <dbReference type="PROSITE" id="PS51898"/>
    </source>
</evidence>
<dbReference type="GO" id="GO:0015074">
    <property type="term" value="P:DNA integration"/>
    <property type="evidence" value="ECO:0007669"/>
    <property type="project" value="InterPro"/>
</dbReference>
<keyword evidence="5" id="KW-1185">Reference proteome</keyword>
<dbReference type="InterPro" id="IPR011010">
    <property type="entry name" value="DNA_brk_join_enz"/>
</dbReference>
<accession>A0A553P3D8</accession>
<evidence type="ECO:0000313" key="4">
    <source>
        <dbReference type="EMBL" id="TRY72152.1"/>
    </source>
</evidence>
<dbReference type="STRING" id="6832.A0A553P3D8"/>
<feature type="compositionally biased region" description="Polar residues" evidence="2">
    <location>
        <begin position="344"/>
        <end position="355"/>
    </location>
</feature>
<comment type="caution">
    <text evidence="4">The sequence shown here is derived from an EMBL/GenBank/DDBJ whole genome shotgun (WGS) entry which is preliminary data.</text>
</comment>
<sequence>METSETSHVVITESVVMDSIDPLDTARFFVLTNAKTKEKYLSYWRDFVTFSDIHTGNRPTEEIFLNYFKSKRNEQGYSGKTLLTVFSCLNKVNQLIYDEKLQKWPILMEYLKKCSQHEVVKKAFTFEEAEINKFLREGNNHNAWILVRKAIAVVAICGGHRMAELRRLTFDDVSQVSNGFVVQYQHFKKSGLKRIHSSYLIPYRGDKSDEICYGTILRTYIEAVNESLQKKPHKSKPLFFTGKNETKKGCVFLNSPVGINTLADTGKKIASWLGLPNPDGYTGHCFRHVFGMWRTAASLAADNNASCLQMSTHFGWRNPKIALEYISNARPQRNKMTILISGYSSSNAKTDPTQENEQKAVGQEDPLSTDQIDDEEVGLFVENVDDDEYEPSTENVDEDENPLAVEHVSEDKDASSLKRLNDGEDAACKRLCIDNMN</sequence>
<feature type="non-terminal residue" evidence="4">
    <location>
        <position position="437"/>
    </location>
</feature>
<feature type="region of interest" description="Disordered" evidence="2">
    <location>
        <begin position="344"/>
        <end position="367"/>
    </location>
</feature>
<feature type="domain" description="Tyr recombinase" evidence="3">
    <location>
        <begin position="119"/>
        <end position="339"/>
    </location>
</feature>
<evidence type="ECO:0000256" key="2">
    <source>
        <dbReference type="SAM" id="MobiDB-lite"/>
    </source>
</evidence>
<evidence type="ECO:0000313" key="5">
    <source>
        <dbReference type="Proteomes" id="UP000318571"/>
    </source>
</evidence>
<name>A0A553P3D8_TIGCA</name>
<dbReference type="PROSITE" id="PS51898">
    <property type="entry name" value="TYR_RECOMBINASE"/>
    <property type="match status" value="1"/>
</dbReference>
<dbReference type="SUPFAM" id="SSF56349">
    <property type="entry name" value="DNA breaking-rejoining enzymes"/>
    <property type="match status" value="1"/>
</dbReference>
<evidence type="ECO:0000256" key="1">
    <source>
        <dbReference type="ARBA" id="ARBA00023172"/>
    </source>
</evidence>
<proteinExistence type="predicted"/>
<dbReference type="GO" id="GO:0006310">
    <property type="term" value="P:DNA recombination"/>
    <property type="evidence" value="ECO:0007669"/>
    <property type="project" value="UniProtKB-KW"/>
</dbReference>
<dbReference type="EMBL" id="VCGU01000008">
    <property type="protein sequence ID" value="TRY72152.1"/>
    <property type="molecule type" value="Genomic_DNA"/>
</dbReference>
<protein>
    <recommendedName>
        <fullName evidence="3">Tyr recombinase domain-containing protein</fullName>
    </recommendedName>
</protein>
<keyword evidence="1" id="KW-0233">DNA recombination</keyword>
<dbReference type="CDD" id="cd00397">
    <property type="entry name" value="DNA_BRE_C"/>
    <property type="match status" value="1"/>
</dbReference>